<reference evidence="8 9" key="1">
    <citation type="submission" date="2013-07" db="EMBL/GenBank/DDBJ databases">
        <title>Thioclava pacifica DSM 10166 Genome Sequencing.</title>
        <authorList>
            <person name="Lai Q."/>
            <person name="Shao Z."/>
        </authorList>
    </citation>
    <scope>NUCLEOTIDE SEQUENCE [LARGE SCALE GENOMIC DNA]</scope>
    <source>
        <strain evidence="8 9">DSM 10166</strain>
    </source>
</reference>
<keyword evidence="9" id="KW-1185">Reference proteome</keyword>
<comment type="similarity">
    <text evidence="1 6">Belongs to the carbohydrate kinase PfkB family.</text>
</comment>
<name>A0A074J667_9RHOB</name>
<evidence type="ECO:0000256" key="1">
    <source>
        <dbReference type="ARBA" id="ARBA00010688"/>
    </source>
</evidence>
<dbReference type="InterPro" id="IPR017583">
    <property type="entry name" value="Tagatose/fructose_Pkinase"/>
</dbReference>
<proteinExistence type="inferred from homology"/>
<evidence type="ECO:0000256" key="5">
    <source>
        <dbReference type="ARBA" id="ARBA00022840"/>
    </source>
</evidence>
<dbReference type="Gene3D" id="3.40.1190.20">
    <property type="match status" value="1"/>
</dbReference>
<dbReference type="PANTHER" id="PTHR46566">
    <property type="entry name" value="1-PHOSPHOFRUCTOKINASE-RELATED"/>
    <property type="match status" value="1"/>
</dbReference>
<evidence type="ECO:0000259" key="7">
    <source>
        <dbReference type="Pfam" id="PF00294"/>
    </source>
</evidence>
<dbReference type="PROSITE" id="PS00583">
    <property type="entry name" value="PFKB_KINASES_1"/>
    <property type="match status" value="1"/>
</dbReference>
<dbReference type="GO" id="GO:0005829">
    <property type="term" value="C:cytosol"/>
    <property type="evidence" value="ECO:0007669"/>
    <property type="project" value="TreeGrafter"/>
</dbReference>
<dbReference type="PIRSF" id="PIRSF000535">
    <property type="entry name" value="1PFK/6PFK/LacC"/>
    <property type="match status" value="1"/>
</dbReference>
<dbReference type="Proteomes" id="UP000027432">
    <property type="component" value="Unassembled WGS sequence"/>
</dbReference>
<dbReference type="SUPFAM" id="SSF53613">
    <property type="entry name" value="Ribokinase-like"/>
    <property type="match status" value="1"/>
</dbReference>
<comment type="caution">
    <text evidence="8">The sequence shown here is derived from an EMBL/GenBank/DDBJ whole genome shotgun (WGS) entry which is preliminary data.</text>
</comment>
<keyword evidence="5" id="KW-0067">ATP-binding</keyword>
<keyword evidence="4 8" id="KW-0418">Kinase</keyword>
<evidence type="ECO:0000256" key="2">
    <source>
        <dbReference type="ARBA" id="ARBA00022679"/>
    </source>
</evidence>
<dbReference type="OrthoDB" id="9801219at2"/>
<gene>
    <name evidence="8" type="ORF">TP2_08635</name>
</gene>
<dbReference type="GO" id="GO:0003872">
    <property type="term" value="F:6-phosphofructokinase activity"/>
    <property type="evidence" value="ECO:0007669"/>
    <property type="project" value="TreeGrafter"/>
</dbReference>
<keyword evidence="3" id="KW-0547">Nucleotide-binding</keyword>
<dbReference type="Pfam" id="PF00294">
    <property type="entry name" value="PfkB"/>
    <property type="match status" value="1"/>
</dbReference>
<evidence type="ECO:0000313" key="9">
    <source>
        <dbReference type="Proteomes" id="UP000027432"/>
    </source>
</evidence>
<dbReference type="PANTHER" id="PTHR46566:SF2">
    <property type="entry name" value="ATP-DEPENDENT 6-PHOSPHOFRUCTOKINASE ISOZYME 2"/>
    <property type="match status" value="1"/>
</dbReference>
<accession>A0A074J667</accession>
<evidence type="ECO:0000313" key="8">
    <source>
        <dbReference type="EMBL" id="KEO52996.1"/>
    </source>
</evidence>
<organism evidence="8 9">
    <name type="scientific">Thioclava pacifica DSM 10166</name>
    <dbReference type="NCBI Taxonomy" id="1353537"/>
    <lineage>
        <taxon>Bacteria</taxon>
        <taxon>Pseudomonadati</taxon>
        <taxon>Pseudomonadota</taxon>
        <taxon>Alphaproteobacteria</taxon>
        <taxon>Rhodobacterales</taxon>
        <taxon>Paracoccaceae</taxon>
        <taxon>Thioclava</taxon>
    </lineage>
</organism>
<evidence type="ECO:0000256" key="6">
    <source>
        <dbReference type="PIRNR" id="PIRNR000535"/>
    </source>
</evidence>
<dbReference type="EMBL" id="AUND01000023">
    <property type="protein sequence ID" value="KEO52996.1"/>
    <property type="molecule type" value="Genomic_DNA"/>
</dbReference>
<sequence length="315" mass="32557">MTSILTITLNPTVDLAIEADMVTPERKLRCTRPLTDPGGGGLNVSRAISALGGNSTAFVALGGTTGDKVMRLLAEAGIGLFPFPAPGETRMSLTATDQATGEQYRFVMPGPDWGSADVNKALGRIARAAPEGGIVVLSGSQPPGVPDDFPARLATRISRTRARLFLDTSGKALHNLLSAEAKPADVLRMDDLEAEELAGRTLPERADSADFAQSLVTRGLAHAVIVARGADGNVLATREGRWFAKAAPVKVVSKVGAGDSFVAAFTLALARGKSLPEALQHGAAGASAAVTTPATDLCSAAMVRKLLPQCPVEAL</sequence>
<evidence type="ECO:0000256" key="3">
    <source>
        <dbReference type="ARBA" id="ARBA00022741"/>
    </source>
</evidence>
<protein>
    <recommendedName>
        <fullName evidence="6">Phosphofructokinase</fullName>
    </recommendedName>
</protein>
<dbReference type="InterPro" id="IPR011611">
    <property type="entry name" value="PfkB_dom"/>
</dbReference>
<feature type="domain" description="Carbohydrate kinase PfkB" evidence="7">
    <location>
        <begin position="9"/>
        <end position="298"/>
    </location>
</feature>
<dbReference type="NCBIfam" id="TIGR03168">
    <property type="entry name" value="1-PFK"/>
    <property type="match status" value="1"/>
</dbReference>
<dbReference type="eggNOG" id="COG1105">
    <property type="taxonomic scope" value="Bacteria"/>
</dbReference>
<dbReference type="InterPro" id="IPR002173">
    <property type="entry name" value="Carboh/pur_kinase_PfkB_CS"/>
</dbReference>
<keyword evidence="2 6" id="KW-0808">Transferase</keyword>
<dbReference type="STRING" id="1353537.TP2_08635"/>
<dbReference type="GO" id="GO:0005524">
    <property type="term" value="F:ATP binding"/>
    <property type="evidence" value="ECO:0007669"/>
    <property type="project" value="UniProtKB-KW"/>
</dbReference>
<dbReference type="InterPro" id="IPR029056">
    <property type="entry name" value="Ribokinase-like"/>
</dbReference>
<dbReference type="AlphaFoldDB" id="A0A074J667"/>
<evidence type="ECO:0000256" key="4">
    <source>
        <dbReference type="ARBA" id="ARBA00022777"/>
    </source>
</evidence>
<dbReference type="RefSeq" id="WP_038077340.1">
    <property type="nucleotide sequence ID" value="NZ_AUND01000023.1"/>
</dbReference>
<dbReference type="CDD" id="cd01164">
    <property type="entry name" value="FruK_PfkB_like"/>
    <property type="match status" value="1"/>
</dbReference>